<dbReference type="InterPro" id="IPR010451">
    <property type="entry name" value="Acetoacetate_decarboxylase"/>
</dbReference>
<dbReference type="AlphaFoldDB" id="A0A1E5XPZ9"/>
<dbReference type="Pfam" id="PF06314">
    <property type="entry name" value="ADC"/>
    <property type="match status" value="1"/>
</dbReference>
<dbReference type="EMBL" id="LAJE02000192">
    <property type="protein sequence ID" value="OEO30663.1"/>
    <property type="molecule type" value="Genomic_DNA"/>
</dbReference>
<dbReference type="OrthoDB" id="1633687at2"/>
<gene>
    <name evidence="1" type="ORF">VW23_020080</name>
</gene>
<reference evidence="1 2" key="1">
    <citation type="journal article" date="2015" name="Genome Announc.">
        <title>Genome Assemblies of Three Soil-Associated Devosia species: D. insulae, D. limi, and D. soli.</title>
        <authorList>
            <person name="Hassan Y.I."/>
            <person name="Lepp D."/>
            <person name="Zhou T."/>
        </authorList>
    </citation>
    <scope>NUCLEOTIDE SEQUENCE [LARGE SCALE GENOMIC DNA]</scope>
    <source>
        <strain evidence="1 2">DS-56</strain>
    </source>
</reference>
<dbReference type="SUPFAM" id="SSF160104">
    <property type="entry name" value="Acetoacetate decarboxylase-like"/>
    <property type="match status" value="1"/>
</dbReference>
<dbReference type="GO" id="GO:0016829">
    <property type="term" value="F:lyase activity"/>
    <property type="evidence" value="ECO:0007669"/>
    <property type="project" value="InterPro"/>
</dbReference>
<proteinExistence type="predicted"/>
<dbReference type="InterPro" id="IPR023375">
    <property type="entry name" value="ADC_dom_sf"/>
</dbReference>
<accession>A0A1E5XPZ9</accession>
<dbReference type="RefSeq" id="WP_069910120.1">
    <property type="nucleotide sequence ID" value="NZ_LAJE02000192.1"/>
</dbReference>
<dbReference type="Proteomes" id="UP000095463">
    <property type="component" value="Unassembled WGS sequence"/>
</dbReference>
<dbReference type="Gene3D" id="2.40.400.10">
    <property type="entry name" value="Acetoacetate decarboxylase-like"/>
    <property type="match status" value="1"/>
</dbReference>
<keyword evidence="2" id="KW-1185">Reference proteome</keyword>
<organism evidence="1 2">
    <name type="scientific">Devosia insulae DS-56</name>
    <dbReference type="NCBI Taxonomy" id="1116389"/>
    <lineage>
        <taxon>Bacteria</taxon>
        <taxon>Pseudomonadati</taxon>
        <taxon>Pseudomonadota</taxon>
        <taxon>Alphaproteobacteria</taxon>
        <taxon>Hyphomicrobiales</taxon>
        <taxon>Devosiaceae</taxon>
        <taxon>Devosia</taxon>
    </lineage>
</organism>
<comment type="caution">
    <text evidence="1">The sequence shown here is derived from an EMBL/GenBank/DDBJ whole genome shotgun (WGS) entry which is preliminary data.</text>
</comment>
<dbReference type="NCBIfam" id="NF002614">
    <property type="entry name" value="PRK02265.1"/>
    <property type="match status" value="1"/>
</dbReference>
<name>A0A1E5XPZ9_9HYPH</name>
<sequence>MTERRWGLDKVTEADILAGGFSTPWDAPFIPPFPFTFRNAEVLTVFWRTDPKAMQFLAPPPVEATGDVVCVHIYKMNDTSWIGPYHEANVMFGAKLPNGRSGAYSPYLFLASDGGVAHGREVHGQPKKLANPFLEFRGDLMVGGVERNGIDVITVTTPYKQQPVDPALMKAHFDYGTNLNLKAVNHIDGTPAIRQITSRKLTDVKVHECWRGPATVELRPNAQAPVFRLPVVEPLEAFYWRADFTLVTGEIIHDYLAKNA</sequence>
<protein>
    <submittedName>
        <fullName evidence="1">Acetoacetate decarboxylase</fullName>
    </submittedName>
</protein>
<evidence type="ECO:0000313" key="1">
    <source>
        <dbReference type="EMBL" id="OEO30663.1"/>
    </source>
</evidence>
<evidence type="ECO:0000313" key="2">
    <source>
        <dbReference type="Proteomes" id="UP000095463"/>
    </source>
</evidence>